<feature type="domain" description="EF-hand" evidence="2">
    <location>
        <begin position="25"/>
        <end position="60"/>
    </location>
</feature>
<dbReference type="STRING" id="763665.A0A2G5BA31"/>
<evidence type="ECO:0000313" key="4">
    <source>
        <dbReference type="Proteomes" id="UP000242474"/>
    </source>
</evidence>
<keyword evidence="1" id="KW-0106">Calcium</keyword>
<protein>
    <recommendedName>
        <fullName evidence="2">EF-hand domain-containing protein</fullName>
    </recommendedName>
</protein>
<dbReference type="InterPro" id="IPR018247">
    <property type="entry name" value="EF_Hand_1_Ca_BS"/>
</dbReference>
<organism evidence="3 4">
    <name type="scientific">Coemansia reversa (strain ATCC 12441 / NRRL 1564)</name>
    <dbReference type="NCBI Taxonomy" id="763665"/>
    <lineage>
        <taxon>Eukaryota</taxon>
        <taxon>Fungi</taxon>
        <taxon>Fungi incertae sedis</taxon>
        <taxon>Zoopagomycota</taxon>
        <taxon>Kickxellomycotina</taxon>
        <taxon>Kickxellomycetes</taxon>
        <taxon>Kickxellales</taxon>
        <taxon>Kickxellaceae</taxon>
        <taxon>Coemansia</taxon>
    </lineage>
</organism>
<name>A0A2G5BA31_COERN</name>
<dbReference type="GO" id="GO:0005509">
    <property type="term" value="F:calcium ion binding"/>
    <property type="evidence" value="ECO:0007669"/>
    <property type="project" value="InterPro"/>
</dbReference>
<dbReference type="InterPro" id="IPR002048">
    <property type="entry name" value="EF_hand_dom"/>
</dbReference>
<evidence type="ECO:0000256" key="1">
    <source>
        <dbReference type="ARBA" id="ARBA00022837"/>
    </source>
</evidence>
<gene>
    <name evidence="3" type="ORF">COEREDRAFT_43816</name>
</gene>
<evidence type="ECO:0000313" key="3">
    <source>
        <dbReference type="EMBL" id="PIA15863.1"/>
    </source>
</evidence>
<dbReference type="PROSITE" id="PS50222">
    <property type="entry name" value="EF_HAND_2"/>
    <property type="match status" value="1"/>
</dbReference>
<accession>A0A2G5BA31</accession>
<sequence length="126" mass="13497">MKESVHGTNGEAPLLDSTCSRPSAQLARALAIIFQRLDRDRDGVLGASELAAMVKITNGQPAPSAMVAQIINAFGGQIQTPGGRRVTGWNLGSLTSFFVAQTMQDPKETRQDLAKFGFDPHTLQSN</sequence>
<dbReference type="InterPro" id="IPR011992">
    <property type="entry name" value="EF-hand-dom_pair"/>
</dbReference>
<dbReference type="Gene3D" id="1.10.238.10">
    <property type="entry name" value="EF-hand"/>
    <property type="match status" value="1"/>
</dbReference>
<dbReference type="OrthoDB" id="26525at2759"/>
<proteinExistence type="predicted"/>
<dbReference type="EMBL" id="KZ303503">
    <property type="protein sequence ID" value="PIA15863.1"/>
    <property type="molecule type" value="Genomic_DNA"/>
</dbReference>
<reference evidence="3 4" key="1">
    <citation type="journal article" date="2015" name="Genome Biol. Evol.">
        <title>Phylogenomic analyses indicate that early fungi evolved digesting cell walls of algal ancestors of land plants.</title>
        <authorList>
            <person name="Chang Y."/>
            <person name="Wang S."/>
            <person name="Sekimoto S."/>
            <person name="Aerts A.L."/>
            <person name="Choi C."/>
            <person name="Clum A."/>
            <person name="LaButti K.M."/>
            <person name="Lindquist E.A."/>
            <person name="Yee Ngan C."/>
            <person name="Ohm R.A."/>
            <person name="Salamov A.A."/>
            <person name="Grigoriev I.V."/>
            <person name="Spatafora J.W."/>
            <person name="Berbee M.L."/>
        </authorList>
    </citation>
    <scope>NUCLEOTIDE SEQUENCE [LARGE SCALE GENOMIC DNA]</scope>
    <source>
        <strain evidence="3 4">NRRL 1564</strain>
    </source>
</reference>
<keyword evidence="4" id="KW-1185">Reference proteome</keyword>
<dbReference type="PROSITE" id="PS00018">
    <property type="entry name" value="EF_HAND_1"/>
    <property type="match status" value="1"/>
</dbReference>
<dbReference type="Proteomes" id="UP000242474">
    <property type="component" value="Unassembled WGS sequence"/>
</dbReference>
<dbReference type="SUPFAM" id="SSF47473">
    <property type="entry name" value="EF-hand"/>
    <property type="match status" value="1"/>
</dbReference>
<evidence type="ECO:0000259" key="2">
    <source>
        <dbReference type="PROSITE" id="PS50222"/>
    </source>
</evidence>
<dbReference type="AlphaFoldDB" id="A0A2G5BA31"/>